<evidence type="ECO:0000256" key="1">
    <source>
        <dbReference type="SAM" id="MobiDB-lite"/>
    </source>
</evidence>
<protein>
    <submittedName>
        <fullName evidence="3">Uncharacterized protein</fullName>
    </submittedName>
</protein>
<feature type="transmembrane region" description="Helical" evidence="2">
    <location>
        <begin position="12"/>
        <end position="31"/>
    </location>
</feature>
<evidence type="ECO:0000313" key="3">
    <source>
        <dbReference type="EMBL" id="SNS59267.1"/>
    </source>
</evidence>
<reference evidence="3 4" key="1">
    <citation type="submission" date="2017-06" db="EMBL/GenBank/DDBJ databases">
        <authorList>
            <person name="Kim H.J."/>
            <person name="Triplett B.A."/>
        </authorList>
    </citation>
    <scope>NUCLEOTIDE SEQUENCE [LARGE SCALE GENOMIC DNA]</scope>
    <source>
        <strain evidence="3 4">DSM 44715</strain>
    </source>
</reference>
<keyword evidence="2" id="KW-1133">Transmembrane helix</keyword>
<dbReference type="EMBL" id="FZOR01000006">
    <property type="protein sequence ID" value="SNS59267.1"/>
    <property type="molecule type" value="Genomic_DNA"/>
</dbReference>
<sequence length="189" mass="20122">MHSAPVIPRAVRWIAYAIPLCVLPSALFRLTLTPADATLGEKIYIPALSVVSFAFALLALGLVRPWGETVPRWVPFVRGRTIPVRMMVIPWAVAAVVLTLLAAYGVLNSVFGFVESGPVLIGKERPEQAENFEDIGPLGIASYAPLLAWGPLVGAATLAYHRRRTSARPAEALATAGDTSAGTLKGARP</sequence>
<feature type="region of interest" description="Disordered" evidence="1">
    <location>
        <begin position="170"/>
        <end position="189"/>
    </location>
</feature>
<gene>
    <name evidence="3" type="ORF">SAMN05443665_1006134</name>
</gene>
<feature type="transmembrane region" description="Helical" evidence="2">
    <location>
        <begin position="140"/>
        <end position="160"/>
    </location>
</feature>
<proteinExistence type="predicted"/>
<feature type="transmembrane region" description="Helical" evidence="2">
    <location>
        <begin position="84"/>
        <end position="107"/>
    </location>
</feature>
<accession>A0A239FQP1</accession>
<keyword evidence="2" id="KW-0472">Membrane</keyword>
<dbReference type="AlphaFoldDB" id="A0A239FQP1"/>
<evidence type="ECO:0000313" key="4">
    <source>
        <dbReference type="Proteomes" id="UP000198318"/>
    </source>
</evidence>
<evidence type="ECO:0000256" key="2">
    <source>
        <dbReference type="SAM" id="Phobius"/>
    </source>
</evidence>
<keyword evidence="2" id="KW-0812">Transmembrane</keyword>
<feature type="transmembrane region" description="Helical" evidence="2">
    <location>
        <begin position="43"/>
        <end position="63"/>
    </location>
</feature>
<keyword evidence="4" id="KW-1185">Reference proteome</keyword>
<dbReference type="Proteomes" id="UP000198318">
    <property type="component" value="Unassembled WGS sequence"/>
</dbReference>
<organism evidence="3 4">
    <name type="scientific">Actinomadura meyerae</name>
    <dbReference type="NCBI Taxonomy" id="240840"/>
    <lineage>
        <taxon>Bacteria</taxon>
        <taxon>Bacillati</taxon>
        <taxon>Actinomycetota</taxon>
        <taxon>Actinomycetes</taxon>
        <taxon>Streptosporangiales</taxon>
        <taxon>Thermomonosporaceae</taxon>
        <taxon>Actinomadura</taxon>
    </lineage>
</organism>
<name>A0A239FQP1_9ACTN</name>